<accession>A0AAE1CFD7</accession>
<evidence type="ECO:0000313" key="1">
    <source>
        <dbReference type="EMBL" id="KAK3692198.1"/>
    </source>
</evidence>
<proteinExistence type="predicted"/>
<comment type="caution">
    <text evidence="1">The sequence shown here is derived from an EMBL/GenBank/DDBJ whole genome shotgun (WGS) entry which is preliminary data.</text>
</comment>
<evidence type="ECO:0000313" key="2">
    <source>
        <dbReference type="Proteomes" id="UP001270362"/>
    </source>
</evidence>
<gene>
    <name evidence="1" type="ORF">B0T22DRAFT_6858</name>
</gene>
<protein>
    <submittedName>
        <fullName evidence="1">Uncharacterized protein</fullName>
    </submittedName>
</protein>
<organism evidence="1 2">
    <name type="scientific">Podospora appendiculata</name>
    <dbReference type="NCBI Taxonomy" id="314037"/>
    <lineage>
        <taxon>Eukaryota</taxon>
        <taxon>Fungi</taxon>
        <taxon>Dikarya</taxon>
        <taxon>Ascomycota</taxon>
        <taxon>Pezizomycotina</taxon>
        <taxon>Sordariomycetes</taxon>
        <taxon>Sordariomycetidae</taxon>
        <taxon>Sordariales</taxon>
        <taxon>Podosporaceae</taxon>
        <taxon>Podospora</taxon>
    </lineage>
</organism>
<reference evidence="1" key="1">
    <citation type="journal article" date="2023" name="Mol. Phylogenet. Evol.">
        <title>Genome-scale phylogeny and comparative genomics of the fungal order Sordariales.</title>
        <authorList>
            <person name="Hensen N."/>
            <person name="Bonometti L."/>
            <person name="Westerberg I."/>
            <person name="Brannstrom I.O."/>
            <person name="Guillou S."/>
            <person name="Cros-Aarteil S."/>
            <person name="Calhoun S."/>
            <person name="Haridas S."/>
            <person name="Kuo A."/>
            <person name="Mondo S."/>
            <person name="Pangilinan J."/>
            <person name="Riley R."/>
            <person name="LaButti K."/>
            <person name="Andreopoulos B."/>
            <person name="Lipzen A."/>
            <person name="Chen C."/>
            <person name="Yan M."/>
            <person name="Daum C."/>
            <person name="Ng V."/>
            <person name="Clum A."/>
            <person name="Steindorff A."/>
            <person name="Ohm R.A."/>
            <person name="Martin F."/>
            <person name="Silar P."/>
            <person name="Natvig D.O."/>
            <person name="Lalanne C."/>
            <person name="Gautier V."/>
            <person name="Ament-Velasquez S.L."/>
            <person name="Kruys A."/>
            <person name="Hutchinson M.I."/>
            <person name="Powell A.J."/>
            <person name="Barry K."/>
            <person name="Miller A.N."/>
            <person name="Grigoriev I.V."/>
            <person name="Debuchy R."/>
            <person name="Gladieux P."/>
            <person name="Hiltunen Thoren M."/>
            <person name="Johannesson H."/>
        </authorList>
    </citation>
    <scope>NUCLEOTIDE SEQUENCE</scope>
    <source>
        <strain evidence="1">CBS 314.62</strain>
    </source>
</reference>
<dbReference type="AlphaFoldDB" id="A0AAE1CFD7"/>
<reference evidence="1" key="2">
    <citation type="submission" date="2023-06" db="EMBL/GenBank/DDBJ databases">
        <authorList>
            <consortium name="Lawrence Berkeley National Laboratory"/>
            <person name="Haridas S."/>
            <person name="Hensen N."/>
            <person name="Bonometti L."/>
            <person name="Westerberg I."/>
            <person name="Brannstrom I.O."/>
            <person name="Guillou S."/>
            <person name="Cros-Aarteil S."/>
            <person name="Calhoun S."/>
            <person name="Kuo A."/>
            <person name="Mondo S."/>
            <person name="Pangilinan J."/>
            <person name="Riley R."/>
            <person name="Labutti K."/>
            <person name="Andreopoulos B."/>
            <person name="Lipzen A."/>
            <person name="Chen C."/>
            <person name="Yanf M."/>
            <person name="Daum C."/>
            <person name="Ng V."/>
            <person name="Clum A."/>
            <person name="Steindorff A."/>
            <person name="Ohm R."/>
            <person name="Martin F."/>
            <person name="Silar P."/>
            <person name="Natvig D."/>
            <person name="Lalanne C."/>
            <person name="Gautier V."/>
            <person name="Ament-Velasquez S.L."/>
            <person name="Kruys A."/>
            <person name="Hutchinson M.I."/>
            <person name="Powell A.J."/>
            <person name="Barry K."/>
            <person name="Miller A.N."/>
            <person name="Grigoriev I.V."/>
            <person name="Debuchy R."/>
            <person name="Gladieux P."/>
            <person name="Thoren M.H."/>
            <person name="Johannesson H."/>
        </authorList>
    </citation>
    <scope>NUCLEOTIDE SEQUENCE</scope>
    <source>
        <strain evidence="1">CBS 314.62</strain>
    </source>
</reference>
<name>A0AAE1CFD7_9PEZI</name>
<sequence length="160" mass="17703">MEMAGHPVSRPSAPTAEPSWAARRTGALICYVLGPVTGSYVESAVRTLVITGDNERVPRAGPRPMRTQARPLASFHHSRPACHASSMPVCTVTDKEEAVRGNTGRLRRDHEHVGLDWSRRMGNLLWSMNSTAIHHPHRTNPALPLSLRYLANVTRTDWLA</sequence>
<keyword evidence="2" id="KW-1185">Reference proteome</keyword>
<dbReference type="Proteomes" id="UP001270362">
    <property type="component" value="Unassembled WGS sequence"/>
</dbReference>
<dbReference type="EMBL" id="JAULSO010000001">
    <property type="protein sequence ID" value="KAK3692198.1"/>
    <property type="molecule type" value="Genomic_DNA"/>
</dbReference>